<keyword evidence="9" id="KW-1185">Reference proteome</keyword>
<dbReference type="Pfam" id="PF01850">
    <property type="entry name" value="PIN"/>
    <property type="match status" value="1"/>
</dbReference>
<comment type="function">
    <text evidence="6">Toxic component of a toxin-antitoxin (TA) system. An RNase.</text>
</comment>
<dbReference type="InterPro" id="IPR029060">
    <property type="entry name" value="PIN-like_dom_sf"/>
</dbReference>
<keyword evidence="4 6" id="KW-0378">Hydrolase</keyword>
<dbReference type="InterPro" id="IPR002716">
    <property type="entry name" value="PIN_dom"/>
</dbReference>
<evidence type="ECO:0000256" key="4">
    <source>
        <dbReference type="ARBA" id="ARBA00022801"/>
    </source>
</evidence>
<feature type="binding site" evidence="6">
    <location>
        <position position="11"/>
    </location>
    <ligand>
        <name>Mg(2+)</name>
        <dbReference type="ChEBI" id="CHEBI:18420"/>
    </ligand>
</feature>
<comment type="similarity">
    <text evidence="6">Belongs to the PINc/VapC protein family.</text>
</comment>
<accession>A0ABW1GA93</accession>
<keyword evidence="6" id="KW-0800">Toxin</keyword>
<dbReference type="SUPFAM" id="SSF88723">
    <property type="entry name" value="PIN domain-like"/>
    <property type="match status" value="1"/>
</dbReference>
<evidence type="ECO:0000256" key="3">
    <source>
        <dbReference type="ARBA" id="ARBA00022723"/>
    </source>
</evidence>
<evidence type="ECO:0000256" key="1">
    <source>
        <dbReference type="ARBA" id="ARBA00022649"/>
    </source>
</evidence>
<dbReference type="Proteomes" id="UP001596174">
    <property type="component" value="Unassembled WGS sequence"/>
</dbReference>
<keyword evidence="2 6" id="KW-0540">Nuclease</keyword>
<dbReference type="RefSeq" id="WP_380590699.1">
    <property type="nucleotide sequence ID" value="NZ_JBHSQJ010000175.1"/>
</dbReference>
<evidence type="ECO:0000256" key="2">
    <source>
        <dbReference type="ARBA" id="ARBA00022722"/>
    </source>
</evidence>
<reference evidence="9" key="1">
    <citation type="journal article" date="2019" name="Int. J. Syst. Evol. Microbiol.">
        <title>The Global Catalogue of Microorganisms (GCM) 10K type strain sequencing project: providing services to taxonomists for standard genome sequencing and annotation.</title>
        <authorList>
            <consortium name="The Broad Institute Genomics Platform"/>
            <consortium name="The Broad Institute Genome Sequencing Center for Infectious Disease"/>
            <person name="Wu L."/>
            <person name="Ma J."/>
        </authorList>
    </citation>
    <scope>NUCLEOTIDE SEQUENCE [LARGE SCALE GENOMIC DNA]</scope>
    <source>
        <strain evidence="9">JCM 4816</strain>
    </source>
</reference>
<evidence type="ECO:0000259" key="7">
    <source>
        <dbReference type="Pfam" id="PF01850"/>
    </source>
</evidence>
<sequence length="147" mass="16444">MSAGRLVAVMDSGPLIALMRASDEHHKVSLEWLSAVGRRRERVVVPLPVVTEVCLFLERKQRTDLEAAFLRELHARQDLFALHAPAPAELLRMAEQVAQYASFPLGTPDASVIVAAQVYGITRVATLDHRHFRAVRPRHADFLHLVP</sequence>
<proteinExistence type="inferred from homology"/>
<comment type="cofactor">
    <cofactor evidence="6">
        <name>Mg(2+)</name>
        <dbReference type="ChEBI" id="CHEBI:18420"/>
    </cofactor>
</comment>
<dbReference type="EC" id="3.1.-.-" evidence="6"/>
<organism evidence="8 9">
    <name type="scientific">Streptacidiphilus monticola</name>
    <dbReference type="NCBI Taxonomy" id="2161674"/>
    <lineage>
        <taxon>Bacteria</taxon>
        <taxon>Bacillati</taxon>
        <taxon>Actinomycetota</taxon>
        <taxon>Actinomycetes</taxon>
        <taxon>Kitasatosporales</taxon>
        <taxon>Streptomycetaceae</taxon>
        <taxon>Streptacidiphilus</taxon>
    </lineage>
</organism>
<evidence type="ECO:0000256" key="6">
    <source>
        <dbReference type="HAMAP-Rule" id="MF_00265"/>
    </source>
</evidence>
<keyword evidence="5 6" id="KW-0460">Magnesium</keyword>
<name>A0ABW1GA93_9ACTN</name>
<dbReference type="Gene3D" id="3.40.50.1010">
    <property type="entry name" value="5'-nuclease"/>
    <property type="match status" value="1"/>
</dbReference>
<evidence type="ECO:0000313" key="9">
    <source>
        <dbReference type="Proteomes" id="UP001596174"/>
    </source>
</evidence>
<dbReference type="EMBL" id="JBHSQJ010000175">
    <property type="protein sequence ID" value="MFC5911544.1"/>
    <property type="molecule type" value="Genomic_DNA"/>
</dbReference>
<keyword evidence="3 6" id="KW-0479">Metal-binding</keyword>
<protein>
    <recommendedName>
        <fullName evidence="6">Ribonuclease VapC</fullName>
        <shortName evidence="6">RNase VapC</shortName>
        <ecNumber evidence="6">3.1.-.-</ecNumber>
    </recommendedName>
    <alternativeName>
        <fullName evidence="6">Toxin VapC</fullName>
    </alternativeName>
</protein>
<feature type="domain" description="PIN" evidence="7">
    <location>
        <begin position="9"/>
        <end position="135"/>
    </location>
</feature>
<keyword evidence="1 6" id="KW-1277">Toxin-antitoxin system</keyword>
<comment type="caution">
    <text evidence="8">The sequence shown here is derived from an EMBL/GenBank/DDBJ whole genome shotgun (WGS) entry which is preliminary data.</text>
</comment>
<gene>
    <name evidence="6" type="primary">vapC</name>
    <name evidence="8" type="ORF">ACFP3V_30600</name>
</gene>
<feature type="binding site" evidence="6">
    <location>
        <position position="109"/>
    </location>
    <ligand>
        <name>Mg(2+)</name>
        <dbReference type="ChEBI" id="CHEBI:18420"/>
    </ligand>
</feature>
<dbReference type="HAMAP" id="MF_00265">
    <property type="entry name" value="VapC_Nob1"/>
    <property type="match status" value="1"/>
</dbReference>
<evidence type="ECO:0000313" key="8">
    <source>
        <dbReference type="EMBL" id="MFC5911544.1"/>
    </source>
</evidence>
<evidence type="ECO:0000256" key="5">
    <source>
        <dbReference type="ARBA" id="ARBA00022842"/>
    </source>
</evidence>
<dbReference type="InterPro" id="IPR022907">
    <property type="entry name" value="VapC_family"/>
</dbReference>